<gene>
    <name evidence="3" type="primary">LOC117652173</name>
</gene>
<proteinExistence type="predicted"/>
<evidence type="ECO:0000313" key="2">
    <source>
        <dbReference type="Proteomes" id="UP000515158"/>
    </source>
</evidence>
<dbReference type="InParanoid" id="A0A6P9A4D6"/>
<dbReference type="KEGG" id="tpal:117652173"/>
<dbReference type="GeneID" id="117652173"/>
<evidence type="ECO:0000256" key="1">
    <source>
        <dbReference type="SAM" id="MobiDB-lite"/>
    </source>
</evidence>
<sequence length="141" mass="15433">MRLSFPGDDKDPLLSAKDQPEAQGAKRRNARSQASNMSAPPPGRWSLTIRNQLPGDGDPGQRGVSVSMTPATPQENRPNDVKRSGRAATSDKSRRPLSLIWPRLHQEINSVAAHEVSEAETVLSVTGAAIQRRSRLLAHRR</sequence>
<dbReference type="OrthoDB" id="10670347at2759"/>
<name>A0A6P9A4D6_THRPL</name>
<reference evidence="3" key="1">
    <citation type="submission" date="2025-08" db="UniProtKB">
        <authorList>
            <consortium name="RefSeq"/>
        </authorList>
    </citation>
    <scope>IDENTIFICATION</scope>
    <source>
        <tissue evidence="3">Total insect</tissue>
    </source>
</reference>
<organism evidence="3">
    <name type="scientific">Thrips palmi</name>
    <name type="common">Melon thrips</name>
    <dbReference type="NCBI Taxonomy" id="161013"/>
    <lineage>
        <taxon>Eukaryota</taxon>
        <taxon>Metazoa</taxon>
        <taxon>Ecdysozoa</taxon>
        <taxon>Arthropoda</taxon>
        <taxon>Hexapoda</taxon>
        <taxon>Insecta</taxon>
        <taxon>Pterygota</taxon>
        <taxon>Neoptera</taxon>
        <taxon>Paraneoptera</taxon>
        <taxon>Thysanoptera</taxon>
        <taxon>Terebrantia</taxon>
        <taxon>Thripoidea</taxon>
        <taxon>Thripidae</taxon>
        <taxon>Thrips</taxon>
    </lineage>
</organism>
<evidence type="ECO:0000313" key="3">
    <source>
        <dbReference type="RefSeq" id="XP_034252778.1"/>
    </source>
</evidence>
<feature type="compositionally biased region" description="Polar residues" evidence="1">
    <location>
        <begin position="64"/>
        <end position="76"/>
    </location>
</feature>
<feature type="region of interest" description="Disordered" evidence="1">
    <location>
        <begin position="1"/>
        <end position="95"/>
    </location>
</feature>
<dbReference type="Proteomes" id="UP000515158">
    <property type="component" value="Unplaced"/>
</dbReference>
<protein>
    <submittedName>
        <fullName evidence="3">Uncharacterized protein LOC117652173</fullName>
    </submittedName>
</protein>
<accession>A0A6P9A4D6</accession>
<keyword evidence="2" id="KW-1185">Reference proteome</keyword>
<dbReference type="AlphaFoldDB" id="A0A6P9A4D6"/>
<dbReference type="RefSeq" id="XP_034252778.1">
    <property type="nucleotide sequence ID" value="XM_034396887.1"/>
</dbReference>
<feature type="compositionally biased region" description="Basic and acidic residues" evidence="1">
    <location>
        <begin position="77"/>
        <end position="94"/>
    </location>
</feature>